<dbReference type="Pfam" id="PF01475">
    <property type="entry name" value="FUR"/>
    <property type="match status" value="1"/>
</dbReference>
<evidence type="ECO:0000256" key="8">
    <source>
        <dbReference type="ARBA" id="ARBA00023015"/>
    </source>
</evidence>
<dbReference type="Proteomes" id="UP000199251">
    <property type="component" value="Unassembled WGS sequence"/>
</dbReference>
<dbReference type="PANTHER" id="PTHR33202">
    <property type="entry name" value="ZINC UPTAKE REGULATION PROTEIN"/>
    <property type="match status" value="1"/>
</dbReference>
<dbReference type="GO" id="GO:0005829">
    <property type="term" value="C:cytosol"/>
    <property type="evidence" value="ECO:0007669"/>
    <property type="project" value="TreeGrafter"/>
</dbReference>
<dbReference type="InterPro" id="IPR036388">
    <property type="entry name" value="WH-like_DNA-bd_sf"/>
</dbReference>
<keyword evidence="9" id="KW-0238">DNA-binding</keyword>
<dbReference type="Gene3D" id="1.10.10.10">
    <property type="entry name" value="Winged helix-like DNA-binding domain superfamily/Winged helix DNA-binding domain"/>
    <property type="match status" value="1"/>
</dbReference>
<dbReference type="SUPFAM" id="SSF46785">
    <property type="entry name" value="Winged helix' DNA-binding domain"/>
    <property type="match status" value="1"/>
</dbReference>
<feature type="binding site" evidence="12">
    <location>
        <position position="123"/>
    </location>
    <ligand>
        <name>Fe cation</name>
        <dbReference type="ChEBI" id="CHEBI:24875"/>
    </ligand>
</feature>
<sequence>MPAPQVRRPIRMTSQQRALLDLLHRSDRFRGAQQLHDDLRQGRGVRIGLVTVYRILNLLTDLKITETQRAEDGEMLYRLRTTSEHRHYLLCRQCGVAIGFTADEIEAFTSKLAQQHHYTDLAHEIDFYGTCPRCVEI</sequence>
<dbReference type="Gene3D" id="3.30.1490.190">
    <property type="match status" value="1"/>
</dbReference>
<dbReference type="GO" id="GO:0003700">
    <property type="term" value="F:DNA-binding transcription factor activity"/>
    <property type="evidence" value="ECO:0007669"/>
    <property type="project" value="InterPro"/>
</dbReference>
<keyword evidence="4" id="KW-0963">Cytoplasm</keyword>
<evidence type="ECO:0000256" key="5">
    <source>
        <dbReference type="ARBA" id="ARBA00022491"/>
    </source>
</evidence>
<dbReference type="GO" id="GO:1900376">
    <property type="term" value="P:regulation of secondary metabolite biosynthetic process"/>
    <property type="evidence" value="ECO:0007669"/>
    <property type="project" value="TreeGrafter"/>
</dbReference>
<evidence type="ECO:0000256" key="3">
    <source>
        <dbReference type="ARBA" id="ARBA00011738"/>
    </source>
</evidence>
<evidence type="ECO:0000256" key="2">
    <source>
        <dbReference type="ARBA" id="ARBA00007957"/>
    </source>
</evidence>
<dbReference type="RefSeq" id="WP_090605982.1">
    <property type="nucleotide sequence ID" value="NZ_CTEE01000001.1"/>
</dbReference>
<dbReference type="InterPro" id="IPR043135">
    <property type="entry name" value="Fur_C"/>
</dbReference>
<feature type="binding site" evidence="11">
    <location>
        <position position="91"/>
    </location>
    <ligand>
        <name>Zn(2+)</name>
        <dbReference type="ChEBI" id="CHEBI:29105"/>
    </ligand>
</feature>
<keyword evidence="8" id="KW-0805">Transcription regulation</keyword>
<evidence type="ECO:0000256" key="9">
    <source>
        <dbReference type="ARBA" id="ARBA00023125"/>
    </source>
</evidence>
<dbReference type="GO" id="GO:0000976">
    <property type="term" value="F:transcription cis-regulatory region binding"/>
    <property type="evidence" value="ECO:0007669"/>
    <property type="project" value="TreeGrafter"/>
</dbReference>
<comment type="similarity">
    <text evidence="2">Belongs to the Fur family.</text>
</comment>
<dbReference type="OrthoDB" id="8659436at2"/>
<comment type="cofactor">
    <cofactor evidence="12">
        <name>Mn(2+)</name>
        <dbReference type="ChEBI" id="CHEBI:29035"/>
    </cofactor>
    <cofactor evidence="12">
        <name>Fe(2+)</name>
        <dbReference type="ChEBI" id="CHEBI:29033"/>
    </cofactor>
    <text evidence="12">Binds 1 Mn(2+) or Fe(2+) ion per subunit.</text>
</comment>
<protein>
    <submittedName>
        <fullName evidence="13">Ferric uptake regulation protein</fullName>
    </submittedName>
</protein>
<evidence type="ECO:0000256" key="7">
    <source>
        <dbReference type="ARBA" id="ARBA00022833"/>
    </source>
</evidence>
<accession>A0A0E4H170</accession>
<keyword evidence="6 11" id="KW-0479">Metal-binding</keyword>
<evidence type="ECO:0000256" key="10">
    <source>
        <dbReference type="ARBA" id="ARBA00023163"/>
    </source>
</evidence>
<feature type="binding site" evidence="11">
    <location>
        <position position="131"/>
    </location>
    <ligand>
        <name>Zn(2+)</name>
        <dbReference type="ChEBI" id="CHEBI:29105"/>
    </ligand>
</feature>
<comment type="subunit">
    <text evidence="3">Homodimer.</text>
</comment>
<comment type="cofactor">
    <cofactor evidence="11">
        <name>Zn(2+)</name>
        <dbReference type="ChEBI" id="CHEBI:29105"/>
    </cofactor>
    <text evidence="11">Binds 1 zinc ion per subunit.</text>
</comment>
<proteinExistence type="inferred from homology"/>
<evidence type="ECO:0000256" key="6">
    <source>
        <dbReference type="ARBA" id="ARBA00022723"/>
    </source>
</evidence>
<dbReference type="GO" id="GO:0008270">
    <property type="term" value="F:zinc ion binding"/>
    <property type="evidence" value="ECO:0007669"/>
    <property type="project" value="TreeGrafter"/>
</dbReference>
<reference evidence="13 14" key="1">
    <citation type="submission" date="2015-03" db="EMBL/GenBank/DDBJ databases">
        <authorList>
            <person name="Urmite Genomes"/>
        </authorList>
    </citation>
    <scope>NUCLEOTIDE SEQUENCE [LARGE SCALE GENOMIC DNA]</scope>
    <source>
        <strain evidence="13 14">CSUR P1491</strain>
    </source>
</reference>
<feature type="binding site" evidence="11">
    <location>
        <position position="134"/>
    </location>
    <ligand>
        <name>Zn(2+)</name>
        <dbReference type="ChEBI" id="CHEBI:29105"/>
    </ligand>
</feature>
<evidence type="ECO:0000256" key="4">
    <source>
        <dbReference type="ARBA" id="ARBA00022490"/>
    </source>
</evidence>
<dbReference type="STRING" id="141349.BN1232_04799"/>
<name>A0A0E4H170_MYCLN</name>
<evidence type="ECO:0000313" key="13">
    <source>
        <dbReference type="EMBL" id="CQD20134.1"/>
    </source>
</evidence>
<feature type="binding site" evidence="11">
    <location>
        <position position="94"/>
    </location>
    <ligand>
        <name>Zn(2+)</name>
        <dbReference type="ChEBI" id="CHEBI:29105"/>
    </ligand>
</feature>
<keyword evidence="5" id="KW-0678">Repressor</keyword>
<keyword evidence="10" id="KW-0804">Transcription</keyword>
<comment type="subcellular location">
    <subcellularLocation>
        <location evidence="1">Cytoplasm</location>
    </subcellularLocation>
</comment>
<dbReference type="InterPro" id="IPR036390">
    <property type="entry name" value="WH_DNA-bd_sf"/>
</dbReference>
<evidence type="ECO:0000256" key="11">
    <source>
        <dbReference type="PIRSR" id="PIRSR602481-1"/>
    </source>
</evidence>
<gene>
    <name evidence="13" type="ORF">BN1232_04799</name>
</gene>
<dbReference type="GO" id="GO:0045892">
    <property type="term" value="P:negative regulation of DNA-templated transcription"/>
    <property type="evidence" value="ECO:0007669"/>
    <property type="project" value="TreeGrafter"/>
</dbReference>
<dbReference type="AlphaFoldDB" id="A0A0E4H170"/>
<feature type="binding site" evidence="12">
    <location>
        <position position="106"/>
    </location>
    <ligand>
        <name>Fe cation</name>
        <dbReference type="ChEBI" id="CHEBI:24875"/>
    </ligand>
</feature>
<dbReference type="InterPro" id="IPR002481">
    <property type="entry name" value="FUR"/>
</dbReference>
<organism evidence="13 14">
    <name type="scientific">Mycobacterium lentiflavum</name>
    <dbReference type="NCBI Taxonomy" id="141349"/>
    <lineage>
        <taxon>Bacteria</taxon>
        <taxon>Bacillati</taxon>
        <taxon>Actinomycetota</taxon>
        <taxon>Actinomycetes</taxon>
        <taxon>Mycobacteriales</taxon>
        <taxon>Mycobacteriaceae</taxon>
        <taxon>Mycobacterium</taxon>
        <taxon>Mycobacterium simiae complex</taxon>
    </lineage>
</organism>
<dbReference type="EMBL" id="CTEE01000001">
    <property type="protein sequence ID" value="CQD20134.1"/>
    <property type="molecule type" value="Genomic_DNA"/>
</dbReference>
<dbReference type="PANTHER" id="PTHR33202:SF2">
    <property type="entry name" value="FERRIC UPTAKE REGULATION PROTEIN"/>
    <property type="match status" value="1"/>
</dbReference>
<evidence type="ECO:0000256" key="1">
    <source>
        <dbReference type="ARBA" id="ARBA00004496"/>
    </source>
</evidence>
<evidence type="ECO:0000313" key="14">
    <source>
        <dbReference type="Proteomes" id="UP000199251"/>
    </source>
</evidence>
<keyword evidence="12" id="KW-0408">Iron</keyword>
<evidence type="ECO:0000256" key="12">
    <source>
        <dbReference type="PIRSR" id="PIRSR602481-2"/>
    </source>
</evidence>
<dbReference type="CDD" id="cd07153">
    <property type="entry name" value="Fur_like"/>
    <property type="match status" value="1"/>
</dbReference>
<keyword evidence="7 11" id="KW-0862">Zinc</keyword>